<dbReference type="RefSeq" id="WP_158358455.1">
    <property type="nucleotide sequence ID" value="NZ_JAOQJF010000010.1"/>
</dbReference>
<dbReference type="EMBL" id="JAOQJF010000010">
    <property type="protein sequence ID" value="MCU6799709.1"/>
    <property type="molecule type" value="Genomic_DNA"/>
</dbReference>
<evidence type="ECO:0000313" key="1">
    <source>
        <dbReference type="EMBL" id="MCU6799709.1"/>
    </source>
</evidence>
<dbReference type="PANTHER" id="PTHR43760:SF1">
    <property type="entry name" value="ENDORIBONUCLEASE L-PSP_CHORISMATE MUTASE-LIKE DOMAIN-CONTAINING PROTEIN"/>
    <property type="match status" value="1"/>
</dbReference>
<gene>
    <name evidence="1" type="ORF">OCV69_07145</name>
</gene>
<dbReference type="InterPro" id="IPR006175">
    <property type="entry name" value="YjgF/YER057c/UK114"/>
</dbReference>
<reference evidence="1 2" key="1">
    <citation type="journal article" date="2021" name="ISME Commun">
        <title>Automated analysis of genomic sequences facilitates high-throughput and comprehensive description of bacteria.</title>
        <authorList>
            <person name="Hitch T.C.A."/>
        </authorList>
    </citation>
    <scope>NUCLEOTIDE SEQUENCE [LARGE SCALE GENOMIC DNA]</scope>
    <source>
        <strain evidence="2">f_CCE</strain>
    </source>
</reference>
<organism evidence="1 2">
    <name type="scientific">Alitiscatomonas aceti</name>
    <dbReference type="NCBI Taxonomy" id="2981724"/>
    <lineage>
        <taxon>Bacteria</taxon>
        <taxon>Bacillati</taxon>
        <taxon>Bacillota</taxon>
        <taxon>Clostridia</taxon>
        <taxon>Lachnospirales</taxon>
        <taxon>Lachnospiraceae</taxon>
        <taxon>Alitiscatomonas</taxon>
    </lineage>
</organism>
<evidence type="ECO:0000313" key="2">
    <source>
        <dbReference type="Proteomes" id="UP001652395"/>
    </source>
</evidence>
<dbReference type="Pfam" id="PF01042">
    <property type="entry name" value="Ribonuc_L-PSP"/>
    <property type="match status" value="1"/>
</dbReference>
<dbReference type="PANTHER" id="PTHR43760">
    <property type="entry name" value="ENDORIBONUCLEASE-RELATED"/>
    <property type="match status" value="1"/>
</dbReference>
<dbReference type="Gene3D" id="3.30.1330.40">
    <property type="entry name" value="RutC-like"/>
    <property type="match status" value="1"/>
</dbReference>
<dbReference type="SUPFAM" id="SSF55298">
    <property type="entry name" value="YjgF-like"/>
    <property type="match status" value="1"/>
</dbReference>
<protein>
    <submittedName>
        <fullName evidence="1">RidA family protein</fullName>
    </submittedName>
</protein>
<dbReference type="InterPro" id="IPR013813">
    <property type="entry name" value="Endoribo_LPSP/chorism_mut-like"/>
</dbReference>
<sequence length="144" mass="15091">MGKEANPIPQGKYVPAVRFGNLVFTAGMTPRNNGVLIKEGKVLCADAIEDYRGAVRQAARNALTAAKNRLEEGEEIAGILSVTVYVNAEEGFTKQSKIADLASEYFCEELGEAGVGSRAAVGVASLPGNAPVEISIVVGVKKNP</sequence>
<dbReference type="InterPro" id="IPR035959">
    <property type="entry name" value="RutC-like_sf"/>
</dbReference>
<dbReference type="CDD" id="cd02199">
    <property type="entry name" value="YjgF_YER057c_UK114_like_1"/>
    <property type="match status" value="1"/>
</dbReference>
<name>A0ABT2UYI2_9FIRM</name>
<proteinExistence type="predicted"/>
<keyword evidence="2" id="KW-1185">Reference proteome</keyword>
<comment type="caution">
    <text evidence="1">The sequence shown here is derived from an EMBL/GenBank/DDBJ whole genome shotgun (WGS) entry which is preliminary data.</text>
</comment>
<dbReference type="Proteomes" id="UP001652395">
    <property type="component" value="Unassembled WGS sequence"/>
</dbReference>
<accession>A0ABT2UYI2</accession>